<name>A0A1M3TKV3_ASPLC</name>
<dbReference type="VEuPathDB" id="FungiDB:ASPFODRAFT_32129"/>
<dbReference type="Pfam" id="PF00176">
    <property type="entry name" value="SNF2-rel_dom"/>
    <property type="match status" value="1"/>
</dbReference>
<evidence type="ECO:0000256" key="3">
    <source>
        <dbReference type="SAM" id="MobiDB-lite"/>
    </source>
</evidence>
<evidence type="ECO:0000256" key="1">
    <source>
        <dbReference type="ARBA" id="ARBA00022741"/>
    </source>
</evidence>
<feature type="region of interest" description="Disordered" evidence="3">
    <location>
        <begin position="75"/>
        <end position="97"/>
    </location>
</feature>
<dbReference type="InterPro" id="IPR027417">
    <property type="entry name" value="P-loop_NTPase"/>
</dbReference>
<proteinExistence type="predicted"/>
<dbReference type="GO" id="GO:0005524">
    <property type="term" value="F:ATP binding"/>
    <property type="evidence" value="ECO:0007669"/>
    <property type="project" value="InterPro"/>
</dbReference>
<evidence type="ECO:0000313" key="5">
    <source>
        <dbReference type="EMBL" id="OJZ87449.1"/>
    </source>
</evidence>
<sequence>MRSASSWPRDLSGIFGTLVIDEAHTLRNRNTAQWTAAHAINAKFTTLATATPLFNSFKDFGALYPSLIPSSNESTCDATPAYPTSHSGPLENPSKANTGFEERVAGENALKHWVLYLGWQQARYLHEPKNKISHESPIWRYAQACEELASIDKAFRDKIGNSFYRKIAASVPFTPKHR</sequence>
<dbReference type="AlphaFoldDB" id="A0A1M3TKV3"/>
<dbReference type="Gene3D" id="3.40.50.10810">
    <property type="entry name" value="Tandem AAA-ATPase domain"/>
    <property type="match status" value="1"/>
</dbReference>
<dbReference type="InterPro" id="IPR000330">
    <property type="entry name" value="SNF2_N"/>
</dbReference>
<evidence type="ECO:0000313" key="6">
    <source>
        <dbReference type="Proteomes" id="UP000184063"/>
    </source>
</evidence>
<dbReference type="Proteomes" id="UP000184063">
    <property type="component" value="Unassembled WGS sequence"/>
</dbReference>
<keyword evidence="2" id="KW-0067">ATP-binding</keyword>
<keyword evidence="1" id="KW-0547">Nucleotide-binding</keyword>
<reference evidence="6" key="1">
    <citation type="journal article" date="2017" name="Genome Biol.">
        <title>Comparative genomics reveals high biological diversity and specific adaptations in the industrially and medically important fungal genus Aspergillus.</title>
        <authorList>
            <person name="de Vries R.P."/>
            <person name="Riley R."/>
            <person name="Wiebenga A."/>
            <person name="Aguilar-Osorio G."/>
            <person name="Amillis S."/>
            <person name="Uchima C.A."/>
            <person name="Anderluh G."/>
            <person name="Asadollahi M."/>
            <person name="Askin M."/>
            <person name="Barry K."/>
            <person name="Battaglia E."/>
            <person name="Bayram O."/>
            <person name="Benocci T."/>
            <person name="Braus-Stromeyer S.A."/>
            <person name="Caldana C."/>
            <person name="Canovas D."/>
            <person name="Cerqueira G.C."/>
            <person name="Chen F."/>
            <person name="Chen W."/>
            <person name="Choi C."/>
            <person name="Clum A."/>
            <person name="Dos Santos R.A."/>
            <person name="Damasio A.R."/>
            <person name="Diallinas G."/>
            <person name="Emri T."/>
            <person name="Fekete E."/>
            <person name="Flipphi M."/>
            <person name="Freyberg S."/>
            <person name="Gallo A."/>
            <person name="Gournas C."/>
            <person name="Habgood R."/>
            <person name="Hainaut M."/>
            <person name="Harispe M.L."/>
            <person name="Henrissat B."/>
            <person name="Hilden K.S."/>
            <person name="Hope R."/>
            <person name="Hossain A."/>
            <person name="Karabika E."/>
            <person name="Karaffa L."/>
            <person name="Karanyi Z."/>
            <person name="Krasevec N."/>
            <person name="Kuo A."/>
            <person name="Kusch H."/>
            <person name="LaButti K."/>
            <person name="Lagendijk E.L."/>
            <person name="Lapidus A."/>
            <person name="Levasseur A."/>
            <person name="Lindquist E."/>
            <person name="Lipzen A."/>
            <person name="Logrieco A.F."/>
            <person name="MacCabe A."/>
            <person name="Maekelae M.R."/>
            <person name="Malavazi I."/>
            <person name="Melin P."/>
            <person name="Meyer V."/>
            <person name="Mielnichuk N."/>
            <person name="Miskei M."/>
            <person name="Molnar A.P."/>
            <person name="Mule G."/>
            <person name="Ngan C.Y."/>
            <person name="Orejas M."/>
            <person name="Orosz E."/>
            <person name="Ouedraogo J.P."/>
            <person name="Overkamp K.M."/>
            <person name="Park H.-S."/>
            <person name="Perrone G."/>
            <person name="Piumi F."/>
            <person name="Punt P.J."/>
            <person name="Ram A.F."/>
            <person name="Ramon A."/>
            <person name="Rauscher S."/>
            <person name="Record E."/>
            <person name="Riano-Pachon D.M."/>
            <person name="Robert V."/>
            <person name="Roehrig J."/>
            <person name="Ruller R."/>
            <person name="Salamov A."/>
            <person name="Salih N.S."/>
            <person name="Samson R.A."/>
            <person name="Sandor E."/>
            <person name="Sanguinetti M."/>
            <person name="Schuetze T."/>
            <person name="Sepcic K."/>
            <person name="Shelest E."/>
            <person name="Sherlock G."/>
            <person name="Sophianopoulou V."/>
            <person name="Squina F.M."/>
            <person name="Sun H."/>
            <person name="Susca A."/>
            <person name="Todd R.B."/>
            <person name="Tsang A."/>
            <person name="Unkles S.E."/>
            <person name="van de Wiele N."/>
            <person name="van Rossen-Uffink D."/>
            <person name="Oliveira J.V."/>
            <person name="Vesth T.C."/>
            <person name="Visser J."/>
            <person name="Yu J.-H."/>
            <person name="Zhou M."/>
            <person name="Andersen M.R."/>
            <person name="Archer D.B."/>
            <person name="Baker S.E."/>
            <person name="Benoit I."/>
            <person name="Brakhage A.A."/>
            <person name="Braus G.H."/>
            <person name="Fischer R."/>
            <person name="Frisvad J.C."/>
            <person name="Goldman G.H."/>
            <person name="Houbraken J."/>
            <person name="Oakley B."/>
            <person name="Pocsi I."/>
            <person name="Scazzocchio C."/>
            <person name="Seiboth B."/>
            <person name="vanKuyk P.A."/>
            <person name="Wortman J."/>
            <person name="Dyer P.S."/>
            <person name="Grigoriev I.V."/>
        </authorList>
    </citation>
    <scope>NUCLEOTIDE SEQUENCE [LARGE SCALE GENOMIC DNA]</scope>
    <source>
        <strain evidence="6">CBS 106.47</strain>
    </source>
</reference>
<organism evidence="5 6">
    <name type="scientific">Aspergillus luchuensis (strain CBS 106.47)</name>
    <dbReference type="NCBI Taxonomy" id="1137211"/>
    <lineage>
        <taxon>Eukaryota</taxon>
        <taxon>Fungi</taxon>
        <taxon>Dikarya</taxon>
        <taxon>Ascomycota</taxon>
        <taxon>Pezizomycotina</taxon>
        <taxon>Eurotiomycetes</taxon>
        <taxon>Eurotiomycetidae</taxon>
        <taxon>Eurotiales</taxon>
        <taxon>Aspergillaceae</taxon>
        <taxon>Aspergillus</taxon>
        <taxon>Aspergillus subgen. Circumdati</taxon>
    </lineage>
</organism>
<accession>A0A1M3TKV3</accession>
<protein>
    <recommendedName>
        <fullName evidence="4">SNF2 N-terminal domain-containing protein</fullName>
    </recommendedName>
</protein>
<feature type="domain" description="SNF2 N-terminal" evidence="4">
    <location>
        <begin position="17"/>
        <end position="71"/>
    </location>
</feature>
<dbReference type="SUPFAM" id="SSF52540">
    <property type="entry name" value="P-loop containing nucleoside triphosphate hydrolases"/>
    <property type="match status" value="1"/>
</dbReference>
<feature type="compositionally biased region" description="Polar residues" evidence="3">
    <location>
        <begin position="75"/>
        <end position="87"/>
    </location>
</feature>
<dbReference type="EMBL" id="KV878240">
    <property type="protein sequence ID" value="OJZ87449.1"/>
    <property type="molecule type" value="Genomic_DNA"/>
</dbReference>
<gene>
    <name evidence="5" type="ORF">ASPFODRAFT_32129</name>
</gene>
<evidence type="ECO:0000256" key="2">
    <source>
        <dbReference type="ARBA" id="ARBA00022840"/>
    </source>
</evidence>
<evidence type="ECO:0000259" key="4">
    <source>
        <dbReference type="Pfam" id="PF00176"/>
    </source>
</evidence>
<dbReference type="InterPro" id="IPR038718">
    <property type="entry name" value="SNF2-like_sf"/>
</dbReference>